<evidence type="ECO:0000313" key="2">
    <source>
        <dbReference type="EMBL" id="PSR73581.1"/>
    </source>
</evidence>
<sequence length="120" mass="13826">MHKAYSQERALRKEKDHHWDNLLDNPYQPSPVPYSSRLFKVISSSPPSLPLESQDRERSREYRACRLRIGRGGRRLLDRRVLGTHPTPSQTTTRGVPTMKVVGNWRNDGGLMTTMSQLLV</sequence>
<protein>
    <submittedName>
        <fullName evidence="2">Uncharacterized protein</fullName>
    </submittedName>
</protein>
<accession>A0A2R6NMH0</accession>
<name>A0A2R6NMH0_9APHY</name>
<gene>
    <name evidence="2" type="ORF">PHLCEN_2v10500</name>
</gene>
<dbReference type="STRING" id="98765.A0A2R6NMH0"/>
<keyword evidence="3" id="KW-1185">Reference proteome</keyword>
<dbReference type="AlphaFoldDB" id="A0A2R6NMH0"/>
<dbReference type="Proteomes" id="UP000186601">
    <property type="component" value="Unassembled WGS sequence"/>
</dbReference>
<evidence type="ECO:0000313" key="3">
    <source>
        <dbReference type="Proteomes" id="UP000186601"/>
    </source>
</evidence>
<feature type="compositionally biased region" description="Basic and acidic residues" evidence="1">
    <location>
        <begin position="1"/>
        <end position="21"/>
    </location>
</feature>
<proteinExistence type="predicted"/>
<comment type="caution">
    <text evidence="2">The sequence shown here is derived from an EMBL/GenBank/DDBJ whole genome shotgun (WGS) entry which is preliminary data.</text>
</comment>
<feature type="region of interest" description="Disordered" evidence="1">
    <location>
        <begin position="1"/>
        <end position="28"/>
    </location>
</feature>
<dbReference type="EMBL" id="MLYV02001069">
    <property type="protein sequence ID" value="PSR73581.1"/>
    <property type="molecule type" value="Genomic_DNA"/>
</dbReference>
<organism evidence="2 3">
    <name type="scientific">Hermanssonia centrifuga</name>
    <dbReference type="NCBI Taxonomy" id="98765"/>
    <lineage>
        <taxon>Eukaryota</taxon>
        <taxon>Fungi</taxon>
        <taxon>Dikarya</taxon>
        <taxon>Basidiomycota</taxon>
        <taxon>Agaricomycotina</taxon>
        <taxon>Agaricomycetes</taxon>
        <taxon>Polyporales</taxon>
        <taxon>Meruliaceae</taxon>
        <taxon>Hermanssonia</taxon>
    </lineage>
</organism>
<reference evidence="2 3" key="1">
    <citation type="submission" date="2018-02" db="EMBL/GenBank/DDBJ databases">
        <title>Genome sequence of the basidiomycete white-rot fungus Phlebia centrifuga.</title>
        <authorList>
            <person name="Granchi Z."/>
            <person name="Peng M."/>
            <person name="de Vries R.P."/>
            <person name="Hilden K."/>
            <person name="Makela M.R."/>
            <person name="Grigoriev I."/>
            <person name="Riley R."/>
        </authorList>
    </citation>
    <scope>NUCLEOTIDE SEQUENCE [LARGE SCALE GENOMIC DNA]</scope>
    <source>
        <strain evidence="2 3">FBCC195</strain>
    </source>
</reference>
<evidence type="ECO:0000256" key="1">
    <source>
        <dbReference type="SAM" id="MobiDB-lite"/>
    </source>
</evidence>